<dbReference type="Gene3D" id="3.40.366.10">
    <property type="entry name" value="Malonyl-Coenzyme A Acyl Carrier Protein, domain 2"/>
    <property type="match status" value="3"/>
</dbReference>
<evidence type="ECO:0000256" key="3">
    <source>
        <dbReference type="ARBA" id="ARBA00022679"/>
    </source>
</evidence>
<dbReference type="CDD" id="cd05195">
    <property type="entry name" value="enoyl_red"/>
    <property type="match status" value="2"/>
</dbReference>
<dbReference type="EMBL" id="AUBJ02000001">
    <property type="protein sequence ID" value="MCP2330612.1"/>
    <property type="molecule type" value="Genomic_DNA"/>
</dbReference>
<keyword evidence="4" id="KW-0511">Multifunctional enzyme</keyword>
<dbReference type="CDD" id="cd00833">
    <property type="entry name" value="PKS"/>
    <property type="match status" value="3"/>
</dbReference>
<dbReference type="InterPro" id="IPR013968">
    <property type="entry name" value="PKS_KR"/>
</dbReference>
<feature type="region of interest" description="Disordered" evidence="7">
    <location>
        <begin position="73"/>
        <end position="95"/>
    </location>
</feature>
<dbReference type="PROSITE" id="PS00012">
    <property type="entry name" value="PHOSPHOPANTETHEINE"/>
    <property type="match status" value="2"/>
</dbReference>
<evidence type="ECO:0000256" key="7">
    <source>
        <dbReference type="SAM" id="MobiDB-lite"/>
    </source>
</evidence>
<dbReference type="SUPFAM" id="SSF51735">
    <property type="entry name" value="NAD(P)-binding Rossmann-fold domains"/>
    <property type="match status" value="7"/>
</dbReference>
<dbReference type="InterPro" id="IPR042104">
    <property type="entry name" value="PKS_dehydratase_sf"/>
</dbReference>
<dbReference type="InterPro" id="IPR036291">
    <property type="entry name" value="NAD(P)-bd_dom_sf"/>
</dbReference>
<dbReference type="InterPro" id="IPR049551">
    <property type="entry name" value="PKS_DH_C"/>
</dbReference>
<dbReference type="Proteomes" id="UP000791080">
    <property type="component" value="Unassembled WGS sequence"/>
</dbReference>
<dbReference type="InterPro" id="IPR006162">
    <property type="entry name" value="Ppantetheine_attach_site"/>
</dbReference>
<dbReference type="InterPro" id="IPR013154">
    <property type="entry name" value="ADH-like_N"/>
</dbReference>
<dbReference type="InterPro" id="IPR002364">
    <property type="entry name" value="Quin_OxRdtase/zeta-crystal_CS"/>
</dbReference>
<sequence length="5173" mass="540455">MSTEQELLDHLKWMTTELRQTRQRLHEVEAAEHEPVAIVGMSCRYPGADSPAELWRLVADGVDAVRGFPTDRGWDLDGLHDPDPDRPGTSYTDQGGFLDRVGEFDADFFGISPREALAMDPQQRLLLETSWTALEDAGIDPDRLRGSRTGVFVGSNAQDYSALLTSVADELGGHLATGSAASVMSGRIAYTFGFEGPVATVDTACSSSLVALHWACEALRRGECTTALAGGVAVMCTPAAFLEFSRQRGLAVDGRCKAFADGADGTGWGEGVGMLVLRTLSDALRDGDRVLAVVRGSAMNSDGASSGLTVPNGPSQQRVIRQALANARLSPADVDVVEAHGTGTALGDPIEAQALLATYGQNRPEDRPLWLGSLKSNIGHTAAAAGVAGVIKVVQAMRHGVLPRTLHAEVANTRVDWSAGAVSLLTESVPWPESDRPRRAAVSSFGMSGTNAHVVLEEPPATTTTADATARPLPVHAWVLSARSEAALAERAELLAAHVDDHAPGDVGFSLATTRSHLEHRAVVVGRDDVALLRGLTAVAERTPSATAVVGTAREDAPLAFLFTGQGSQRPGMGRELAAAYPVFAEAFDAVCAELDQHLDRPVAEVLVDGDVLDQTIHAQAGIFAFEVALHRLLTSWGVRPHFLLGHSIGEVAAAHVAGVLALDDACALVAARGRLMQALPPGGAMVSVRATEAEVRELLAPGVSVAAVNGPRSVVLSGDEDAVLAVADRLRERGSRTKRLRVSHAFHSGRMEGMLDEFRRVVRGLRYEEPGIPIVSNLTGTAVSAEMADPDYWVRHVREAVRFADGVRWLLDHDVVAFLEVGPDGVLTGMGQECAGEADALFVPTTRVDRDEPSTLVTALGALHTLGVPVDWRAFHTGTGTRRVDLPTYPFQRTRFWPDDATLPSGDLGRLGLSPGGHPLLAATVGLAGSDEFAFTGTLSTATHPWLADHVVRGTVLLPGTAFLDLALHAGEVAGCEAVEELTLRAPLALPEHGRVTLQLLVGAADDDGRRPITMHSRPSGEPGEPWTEHATGALAPDVTEPPAGQESWPPPGATPLDLDDLYDQLAPRGFHYGPVFRGARAAWRRGDEVFAELALPPTGTAGFGLHPALLDAGLHVLGVSGLLTGDAEDDRGRLPFSWGGARLRTTGATTVRARITVVGRDAVALLLTDTEGRSVAAVDSLVLRPGAATAPRHPGVLLRAGWRAQPASTEEAPRYAVLDPDGDLTALTTTPELVIARLVPEDDPDLAAAAREAVRRALRLVQDWLADDRFSDSRLAIVTRRAVSCGTDDEPDPAAAAVWGLVRSAQSEHPGRFVLLDTDDTDTASVAAALRGEAQQVAARAGTTYVPRLAEADDVVLTPPARRAWRLDTEGGGTLDGLRLLPVPDANRALRPGEVRVAVRAAGLNFRDVLIALDLYPGQATMGIEGAGVVTEVGPDVPGLAEGDRVLGLLTGGFGPFAVTDHRLVAPIPDGWSYERAASVPIVFLTAYHALVDLAELRQGEAVLVHAAAGGVGMAATQVARHLGAEVFGTASDGKRGTLRDLGFAEDHLASSRTLGFEERFRATTGGRGVDVVLDALAGPFVDASLRLLAPGGRFVEMGKTDVRDPLAVAEAYDGVRYQAFDVIDAGPDRIAAMLSELLALFDQGKLTPLPVTTWDVRRAPEAFRHLSQARHVGKVVLTVPPAPHPDGTALVTGGTGALGTALARHLVAAHQVRHVVLASRGGRADTDGVVVPLTDLGATVTSVACDVADPDDVARLVSDIPPEHPLTVVVHAAGVLDDAVVATLDDDALDRVLRPKVAGAWHLHQATEHLDLSAFVLYSSTAGLLGAPGQGNYAAANAFLDRLAELRRARGLPAVSLAWGPWEPTTGMATDPARLAGTGLRPLSEETGLALFDAAVRRDDPVVAPVRLHLDPAAGQPVPDPLRGLVRASRRRPAVPSTPDRPTGAGLAALPDTERAHALLELVRVTVAAVLGHADTTAIRPDRAFSDLGFDSLTSVELRNRIAAATGSRLPASLVFDHPTPTALAERLDTELTGLRERTGPAPAVTPSAEPVAIVAMSCRYPGGVTDPDGLWDLVAAGGDGIAGFPTDRGWHENESVTAQGGFLYDVPDFDAEFFNISPREALAMDPQQRLLLETSWETFERAGIDPALVRGERIGVFTGTSSSGYASALRGLPDAPAGHVLTGTAASVASGRVAYTFGLEGPAVSVDTACSSSLVALHLAVRALRAGDCVMALAGGVTVMAESGIFSEFSRQGGLATDGRCRSFAADAEGTGWSEGAGVLLLERLSDARRNNHPVLALVRGTAVNSDGASNGLTAPNGPAQQDVIRQALRDAGVTADQVDAVEAHGTGTVLGDPIEAQALLATYGADRSPERPLWLGSVKSNIGHTQAAAGVAGVIKMVQALRREQLPRTLHVTQPSPHVDWSSGALALLTEPRPWRDDGGSRLAGVSSFGISGTNAHAILEGAPPAAQERDEGPRGAVPLVLSGRTGPALLAQADRLRDHLSRHPETRPVDLARSLADGRATFSHRAVLTGADLPSLVTGLTALASGAPSPDVVTGIAEVPGRTVFVFPGQGSQWTGMALDLLDNSPVFARRFGECADALTAVVDWSPVDVLRGVPGAPSLDRVDVVQPVLFAVMVSLAALWRSAGVEPAAVLGHSQGEIAAACVAGALPLDDAARVVALRSRALAELAGLGGMVAVSAPVERVRPLLGAGGGTAVAAVNGPSSVVVSGPPAALDELVERLRADGVRARRVAVDYASHSPQVELIRDRLRDELAGITPVTGTVPFFSTVEVDWADPDSLDGEYWYRNLRHTVRFEHATRRLAEQGYTVFVEVSPHPVLAMAVQETTEDAGVTGAIVTGTLRRDEDGTTAFLRSAAALHVLGVPVAWREVVRGGSRVELPTYPFQRERYWPDGARTSGDVTAAGLDEPAHPLLGAALPLAEGDGYLFTSRLSRTSTSWLTDHRVLGTVLLPGTAFVELALRAGDATGCDRLAELVLEQPLVLPAHGGVAVQLVVGAPDATGTRSLAVHCRPDGAGEDAPWTRHATGSLTRDGAQPDVGGWSEGTPVDLTGTYQRLADRGYDYGPAFQGLRAAWRTGDEVVAEVTLPPELAGEATAYGLHPALLDAAVQASGLGAFFPDDDRPRLPFVWRGVRLHASGASEVRVRLSPAGEDAVRIDLADPAGAPVATVEAMVARPAPDALEAPAAARHDDLFRLDWTVPALTPAEGPTVAVAEPDDGALAAWLAEAGVRTVRADESPDLVAVACPPGEGAEPLTALLRTLRDWLVQDRHPTARLVVVTRLAVAVTPADRVDLDQAPVWGMLRSAQSEHPGRFTLVDIDDLGMPDGLLASALGLDEPQFAVRAGTVLVPRLARGTTPALTPPVGEPAWRLATTGPGTLENLALVPCPEALAPLGPDDVRVAVRAAGLNFRDALTALGMYPGEPGPLGFEGAGVVTEVGTGVAGLAPGDRVLGIFAGSFGPVAVTRRPLLAPMPAGWSFGEAASVPVAFLTAYHGLVDLAGLRAGESVLVHAATGGVGMAAVQLARHLGADVYGTASEAKQGTLRAMGLPDDHRASSRTLEFERRFGGGVDVVLNSLAGEYVDASLRLLGPGGRFVEMGKTDVRDAEAVAEAHDGVRYQAFELMSAGDDRIQRMLTDILTLADQGVVHPLPVTAWDVRRAPEAFRFLSQARHTGKVILTVPAPLDPAGTALITGATGVLGGLVARHLANQHGIRRFLLVSRGGATAPSAGALADDLAELGAEAVFAACDVADRDALAAVLAAVPAEHPLTAVVHAAGALDDGVLTELTPQRLAGVLRPKMTSARHLHDLTAGDDLAAFVLFSSAAATFGGPGQANYAAANAYLDALAHHRRTEGLVGQSIGWGLWEHRSGLTAALGDGELTRMSRSGMSPLPTEDGLALLDAATGSADPFLLAARLDFGRDSTGTRVPPLLRGLVLPPPRPVASTSAPSDIGLAHQLRGLPVADAERFVLDLVRAHAAAVLGHATSSAVTDSRAFRELGFDSLTAVELRNRLATATGLPLPATLVFDHPSPAALAAWLRAQALGQIADDAPVRASAAGDEPVAIVAMSCRFPGGVSDPDQLWRLLLDGRDAISGLPGDRGWDVAALHDPDPDHHGTSYVAAGGFLDDVAAFDPELFGISPREALAMDPQQRLLLETSWEVFERAGIDPLSMRGSRTGVYAGAAASGYAALLEGMGDEAEGHLVTGTAGSVVSGRVAYTFGLEGPAVTVDTACSSSLVALHLAVQGLRLGECDMALAGGVTVMATPGPFVEFSRQRGLAADGRCKAFADTADGFGMAEGVGVLLVERLSDARRHGHPVLAVVRGSAINQDGASNGLTAPNGPSQQRVIRQALANARLTTSEVDVVEAHGTGTTLGDPIEAQAVLATYGQERDRPLLLGSVKSNIGHTQSAAGVAGVIKMVQAMRYGVLPRTLHVDEPSTHVDWSEGSVSLLTDAAEWPPGTGPRRAAVSSFGISGTNAHVLVERPREEDEAPGTGPRPPTSTPPVLHWPVSGRSPAALTAQAGRLLDLVDGPADPVDVGWSLATTRAALDHRAVVLGTGPEELRRGLVALRDGAESPHLVRDVVSAGATGYLFSGQGSQRVGMGRALHEAHPVFAEAFDAVCAELDGHLDRPVAEVVFADAEAVHRTEYAQAGLFAIEVALFRLLESWGLRPDFVLGHSVGELAAAHVAGVLSLADASALVAARGRLMGALPPGGSMVSVRATEAEVLPLLAEGVSVAAVNGPESVVLSGDEDAVAALVDRLPDRKSRRLRVSHAFHSARMDPVLDEFRAVAERLTYTAPSISSVSSVTGATVGDEWADPGYWVRQVRETVRFADGIRVLAEHGVTTFLELGPDGVLSAAGRDNVPGAPGSITFVPLLRGDRATDEVGCVANAVARLHTRGAALDWDGVLAPARPSRVDLPTYAFQHQRFWPEAAAPARASSPGSWRYRVEWRPLAPPPQPVLTGTWLVVATDPPATLLDALARRGADVRVLPDGEVSAEDLRSALDGAEPAGVLTMPSSPADANDPAVAAGIVALARAVDELGLRAPLWCVTRGRCGSDPTTGHPTRPRRRPGASGAWSRSNSPAPGAGWSTCRPGRTSRNPSPNCCAGCSPRRAARTRSRSGATEHTVGGSPARPRPAPRPHPGHPGARC</sequence>
<dbReference type="PANTHER" id="PTHR43775:SF51">
    <property type="entry name" value="INACTIVE PHENOLPHTHIOCEROL SYNTHESIS POLYKETIDE SYNTHASE TYPE I PKS1-RELATED"/>
    <property type="match status" value="1"/>
</dbReference>
<dbReference type="SUPFAM" id="SSF55048">
    <property type="entry name" value="Probable ACP-binding domain of malonyl-CoA ACP transacylase"/>
    <property type="match status" value="3"/>
</dbReference>
<feature type="region of interest" description="Disordered" evidence="7">
    <location>
        <begin position="4506"/>
        <end position="4526"/>
    </location>
</feature>
<dbReference type="CDD" id="cd08956">
    <property type="entry name" value="KR_3_FAS_SDR_x"/>
    <property type="match status" value="2"/>
</dbReference>
<dbReference type="InterPro" id="IPR055123">
    <property type="entry name" value="SpnB-like_Rossmann"/>
</dbReference>
<feature type="domain" description="Ketosynthase family 3 (KS3)" evidence="9">
    <location>
        <begin position="4081"/>
        <end position="4505"/>
    </location>
</feature>
<evidence type="ECO:0000259" key="8">
    <source>
        <dbReference type="PROSITE" id="PS50075"/>
    </source>
</evidence>
<evidence type="ECO:0000256" key="5">
    <source>
        <dbReference type="ARBA" id="ARBA00023315"/>
    </source>
</evidence>
<gene>
    <name evidence="11" type="ORF">G443_000882</name>
</gene>
<dbReference type="InterPro" id="IPR020806">
    <property type="entry name" value="PKS_PP-bd"/>
</dbReference>
<dbReference type="InterPro" id="IPR020841">
    <property type="entry name" value="PKS_Beta-ketoAc_synthase_dom"/>
</dbReference>
<dbReference type="InterPro" id="IPR001227">
    <property type="entry name" value="Ac_transferase_dom_sf"/>
</dbReference>
<dbReference type="InterPro" id="IPR016036">
    <property type="entry name" value="Malonyl_transacylase_ACP-bd"/>
</dbReference>
<feature type="active site" description="Proton donor; for dehydratase activity" evidence="6">
    <location>
        <position position="1113"/>
    </location>
</feature>
<dbReference type="RefSeq" id="WP_253860130.1">
    <property type="nucleotide sequence ID" value="NZ_AUBJ02000001.1"/>
</dbReference>
<evidence type="ECO:0000313" key="11">
    <source>
        <dbReference type="EMBL" id="MCP2330612.1"/>
    </source>
</evidence>
<dbReference type="SUPFAM" id="SSF50129">
    <property type="entry name" value="GroES-like"/>
    <property type="match status" value="2"/>
</dbReference>
<dbReference type="Pfam" id="PF08659">
    <property type="entry name" value="KR"/>
    <property type="match status" value="2"/>
</dbReference>
<dbReference type="SMART" id="SM00822">
    <property type="entry name" value="PKS_KR"/>
    <property type="match status" value="2"/>
</dbReference>
<dbReference type="InterPro" id="IPR020807">
    <property type="entry name" value="PKS_DH"/>
</dbReference>
<dbReference type="SUPFAM" id="SSF47336">
    <property type="entry name" value="ACP-like"/>
    <property type="match status" value="2"/>
</dbReference>
<feature type="domain" description="Carrier" evidence="8">
    <location>
        <begin position="3989"/>
        <end position="4064"/>
    </location>
</feature>
<feature type="region of interest" description="C-terminal hotdog fold" evidence="6">
    <location>
        <begin position="3067"/>
        <end position="3206"/>
    </location>
</feature>
<dbReference type="PANTHER" id="PTHR43775">
    <property type="entry name" value="FATTY ACID SYNTHASE"/>
    <property type="match status" value="1"/>
</dbReference>
<dbReference type="InterPro" id="IPR014030">
    <property type="entry name" value="Ketoacyl_synth_N"/>
</dbReference>
<dbReference type="InterPro" id="IPR009081">
    <property type="entry name" value="PP-bd_ACP"/>
</dbReference>
<dbReference type="InterPro" id="IPR057326">
    <property type="entry name" value="KR_dom"/>
</dbReference>
<feature type="region of interest" description="Disordered" evidence="7">
    <location>
        <begin position="5075"/>
        <end position="5173"/>
    </location>
</feature>
<dbReference type="Pfam" id="PF02801">
    <property type="entry name" value="Ketoacyl-synt_C"/>
    <property type="match status" value="3"/>
</dbReference>
<comment type="caution">
    <text evidence="11">The sequence shown here is derived from an EMBL/GenBank/DDBJ whole genome shotgun (WGS) entry which is preliminary data.</text>
</comment>
<dbReference type="Pfam" id="PF16197">
    <property type="entry name" value="KAsynt_C_assoc"/>
    <property type="match status" value="3"/>
</dbReference>
<evidence type="ECO:0000256" key="4">
    <source>
        <dbReference type="ARBA" id="ARBA00023268"/>
    </source>
</evidence>
<dbReference type="InterPro" id="IPR016039">
    <property type="entry name" value="Thiolase-like"/>
</dbReference>
<dbReference type="SMART" id="SM00827">
    <property type="entry name" value="PKS_AT"/>
    <property type="match status" value="3"/>
</dbReference>
<dbReference type="SUPFAM" id="SSF52151">
    <property type="entry name" value="FabD/lysophospholipase-like"/>
    <property type="match status" value="3"/>
</dbReference>
<keyword evidence="1" id="KW-0596">Phosphopantetheine</keyword>
<dbReference type="InterPro" id="IPR049552">
    <property type="entry name" value="PKS_DH_N"/>
</dbReference>
<dbReference type="SMART" id="SM00823">
    <property type="entry name" value="PKS_PP"/>
    <property type="match status" value="2"/>
</dbReference>
<dbReference type="SUPFAM" id="SSF53901">
    <property type="entry name" value="Thiolase-like"/>
    <property type="match status" value="3"/>
</dbReference>
<feature type="region of interest" description="N-terminal hotdog fold" evidence="6">
    <location>
        <begin position="2934"/>
        <end position="3059"/>
    </location>
</feature>
<accession>A0ABT1JDP3</accession>
<evidence type="ECO:0000259" key="10">
    <source>
        <dbReference type="PROSITE" id="PS52019"/>
    </source>
</evidence>
<feature type="domain" description="PKS/mFAS DH" evidence="10">
    <location>
        <begin position="919"/>
        <end position="1194"/>
    </location>
</feature>
<dbReference type="PROSITE" id="PS52019">
    <property type="entry name" value="PKS_MFAS_DH"/>
    <property type="match status" value="2"/>
</dbReference>
<protein>
    <submittedName>
        <fullName evidence="11">Acyl transferase domain-containing protein</fullName>
    </submittedName>
</protein>
<feature type="active site" description="Proton donor; for dehydratase activity" evidence="6">
    <location>
        <position position="3128"/>
    </location>
</feature>
<dbReference type="Gene3D" id="1.10.1200.10">
    <property type="entry name" value="ACP-like"/>
    <property type="match status" value="2"/>
</dbReference>
<keyword evidence="5" id="KW-0012">Acyltransferase</keyword>
<dbReference type="PROSITE" id="PS01162">
    <property type="entry name" value="QOR_ZETA_CRYSTAL"/>
    <property type="match status" value="1"/>
</dbReference>
<dbReference type="Pfam" id="PF22953">
    <property type="entry name" value="SpnB_Rossmann"/>
    <property type="match status" value="2"/>
</dbReference>
<dbReference type="InterPro" id="IPR014043">
    <property type="entry name" value="Acyl_transferase_dom"/>
</dbReference>
<evidence type="ECO:0000256" key="2">
    <source>
        <dbReference type="ARBA" id="ARBA00022553"/>
    </source>
</evidence>
<feature type="active site" description="Proton acceptor; for dehydratase activity" evidence="6">
    <location>
        <position position="2966"/>
    </location>
</feature>
<dbReference type="InterPro" id="IPR020843">
    <property type="entry name" value="ER"/>
</dbReference>
<organism evidence="11 12">
    <name type="scientific">Actinoalloteichus caeruleus DSM 43889</name>
    <dbReference type="NCBI Taxonomy" id="1120930"/>
    <lineage>
        <taxon>Bacteria</taxon>
        <taxon>Bacillati</taxon>
        <taxon>Actinomycetota</taxon>
        <taxon>Actinomycetes</taxon>
        <taxon>Pseudonocardiales</taxon>
        <taxon>Pseudonocardiaceae</taxon>
        <taxon>Actinoalloteichus</taxon>
        <taxon>Actinoalloteichus cyanogriseus</taxon>
    </lineage>
</organism>
<dbReference type="Pfam" id="PF13602">
    <property type="entry name" value="ADH_zinc_N_2"/>
    <property type="match status" value="2"/>
</dbReference>
<evidence type="ECO:0000259" key="9">
    <source>
        <dbReference type="PROSITE" id="PS52004"/>
    </source>
</evidence>
<dbReference type="Pfam" id="PF00550">
    <property type="entry name" value="PP-binding"/>
    <property type="match status" value="2"/>
</dbReference>
<feature type="domain" description="PKS/mFAS DH" evidence="10">
    <location>
        <begin position="2934"/>
        <end position="3206"/>
    </location>
</feature>
<dbReference type="SMART" id="SM00825">
    <property type="entry name" value="PKS_KS"/>
    <property type="match status" value="3"/>
</dbReference>
<dbReference type="InterPro" id="IPR036736">
    <property type="entry name" value="ACP-like_sf"/>
</dbReference>
<proteinExistence type="predicted"/>
<name>A0ABT1JDP3_ACTCY</name>
<dbReference type="Gene3D" id="3.90.180.10">
    <property type="entry name" value="Medium-chain alcohol dehydrogenases, catalytic domain"/>
    <property type="match status" value="2"/>
</dbReference>
<dbReference type="Gene3D" id="3.30.70.3290">
    <property type="match status" value="3"/>
</dbReference>
<dbReference type="Pfam" id="PF08240">
    <property type="entry name" value="ADH_N"/>
    <property type="match status" value="2"/>
</dbReference>
<dbReference type="InterPro" id="IPR032821">
    <property type="entry name" value="PKS_assoc"/>
</dbReference>
<dbReference type="Gene3D" id="3.40.50.11460">
    <property type="match status" value="3"/>
</dbReference>
<dbReference type="SMART" id="SM00826">
    <property type="entry name" value="PKS_DH"/>
    <property type="match status" value="2"/>
</dbReference>
<dbReference type="GO" id="GO:0016740">
    <property type="term" value="F:transferase activity"/>
    <property type="evidence" value="ECO:0007669"/>
    <property type="project" value="UniProtKB-KW"/>
</dbReference>
<feature type="region of interest" description="Disordered" evidence="7">
    <location>
        <begin position="1010"/>
        <end position="1031"/>
    </location>
</feature>
<feature type="domain" description="Carrier" evidence="8">
    <location>
        <begin position="1960"/>
        <end position="2035"/>
    </location>
</feature>
<feature type="compositionally biased region" description="Basic and acidic residues" evidence="7">
    <location>
        <begin position="73"/>
        <end position="86"/>
    </location>
</feature>
<feature type="region of interest" description="N-terminal hotdog fold" evidence="6">
    <location>
        <begin position="919"/>
        <end position="1043"/>
    </location>
</feature>
<feature type="active site" description="Proton acceptor; for dehydratase activity" evidence="6">
    <location>
        <position position="951"/>
    </location>
</feature>
<dbReference type="InterPro" id="IPR014031">
    <property type="entry name" value="Ketoacyl_synth_C"/>
</dbReference>
<dbReference type="Pfam" id="PF00698">
    <property type="entry name" value="Acyl_transf_1"/>
    <property type="match status" value="3"/>
</dbReference>
<dbReference type="InterPro" id="IPR016035">
    <property type="entry name" value="Acyl_Trfase/lysoPLipase"/>
</dbReference>
<keyword evidence="3 11" id="KW-0808">Transferase</keyword>
<feature type="domain" description="Ketosynthase family 3 (KS3)" evidence="9">
    <location>
        <begin position="2052"/>
        <end position="2467"/>
    </location>
</feature>
<dbReference type="Pfam" id="PF00109">
    <property type="entry name" value="ketoacyl-synt"/>
    <property type="match status" value="3"/>
</dbReference>
<dbReference type="InterPro" id="IPR011032">
    <property type="entry name" value="GroES-like_sf"/>
</dbReference>
<feature type="domain" description="Ketosynthase family 3 (KS3)" evidence="9">
    <location>
        <begin position="33"/>
        <end position="458"/>
    </location>
</feature>
<reference evidence="11 12" key="1">
    <citation type="submission" date="2022-06" db="EMBL/GenBank/DDBJ databases">
        <title>Genomic Encyclopedia of Type Strains, Phase I: the one thousand microbial genomes (KMG-I) project.</title>
        <authorList>
            <person name="Kyrpides N."/>
        </authorList>
    </citation>
    <scope>NUCLEOTIDE SEQUENCE [LARGE SCALE GENOMIC DNA]</scope>
    <source>
        <strain evidence="11 12">DSM 43889</strain>
    </source>
</reference>
<dbReference type="PROSITE" id="PS52004">
    <property type="entry name" value="KS3_2"/>
    <property type="match status" value="3"/>
</dbReference>
<feature type="region of interest" description="C-terminal hotdog fold" evidence="6">
    <location>
        <begin position="1055"/>
        <end position="1194"/>
    </location>
</feature>
<dbReference type="Gene3D" id="3.40.50.720">
    <property type="entry name" value="NAD(P)-binding Rossmann-like Domain"/>
    <property type="match status" value="2"/>
</dbReference>
<evidence type="ECO:0000256" key="1">
    <source>
        <dbReference type="ARBA" id="ARBA00022450"/>
    </source>
</evidence>
<dbReference type="Pfam" id="PF14765">
    <property type="entry name" value="PS-DH"/>
    <property type="match status" value="2"/>
</dbReference>
<dbReference type="SMART" id="SM00829">
    <property type="entry name" value="PKS_ER"/>
    <property type="match status" value="2"/>
</dbReference>
<feature type="region of interest" description="Disordered" evidence="7">
    <location>
        <begin position="1932"/>
        <end position="1951"/>
    </location>
</feature>
<dbReference type="Gene3D" id="3.40.47.10">
    <property type="match status" value="3"/>
</dbReference>
<dbReference type="SMART" id="SM01294">
    <property type="entry name" value="PKS_PP_betabranch"/>
    <property type="match status" value="2"/>
</dbReference>
<keyword evidence="2" id="KW-0597">Phosphoprotein</keyword>
<dbReference type="InterPro" id="IPR049900">
    <property type="entry name" value="PKS_mFAS_DH"/>
</dbReference>
<feature type="region of interest" description="Disordered" evidence="7">
    <location>
        <begin position="1036"/>
        <end position="1055"/>
    </location>
</feature>
<dbReference type="InterPro" id="IPR018201">
    <property type="entry name" value="Ketoacyl_synth_AS"/>
</dbReference>
<dbReference type="PROSITE" id="PS50075">
    <property type="entry name" value="CARRIER"/>
    <property type="match status" value="2"/>
</dbReference>
<keyword evidence="12" id="KW-1185">Reference proteome</keyword>
<evidence type="ECO:0000256" key="6">
    <source>
        <dbReference type="PROSITE-ProRule" id="PRU01363"/>
    </source>
</evidence>
<dbReference type="InterPro" id="IPR050091">
    <property type="entry name" value="PKS_NRPS_Biosynth_Enz"/>
</dbReference>
<evidence type="ECO:0000313" key="12">
    <source>
        <dbReference type="Proteomes" id="UP000791080"/>
    </source>
</evidence>
<dbReference type="Gene3D" id="3.10.129.110">
    <property type="entry name" value="Polyketide synthase dehydratase"/>
    <property type="match status" value="2"/>
</dbReference>
<dbReference type="PROSITE" id="PS00606">
    <property type="entry name" value="KS3_1"/>
    <property type="match status" value="3"/>
</dbReference>
<dbReference type="Pfam" id="PF21089">
    <property type="entry name" value="PKS_DH_N"/>
    <property type="match status" value="2"/>
</dbReference>